<accession>A0A450WI10</accession>
<dbReference type="SUPFAM" id="SSF69255">
    <property type="entry name" value="gp5 N-terminal domain-like"/>
    <property type="match status" value="1"/>
</dbReference>
<dbReference type="EMBL" id="CAADFN010000025">
    <property type="protein sequence ID" value="VFK16662.1"/>
    <property type="molecule type" value="Genomic_DNA"/>
</dbReference>
<organism evidence="1">
    <name type="scientific">Candidatus Kentrum sp. LFY</name>
    <dbReference type="NCBI Taxonomy" id="2126342"/>
    <lineage>
        <taxon>Bacteria</taxon>
        <taxon>Pseudomonadati</taxon>
        <taxon>Pseudomonadota</taxon>
        <taxon>Gammaproteobacteria</taxon>
        <taxon>Candidatus Kentrum</taxon>
    </lineage>
</organism>
<evidence type="ECO:0008006" key="2">
    <source>
        <dbReference type="Google" id="ProtNLM"/>
    </source>
</evidence>
<dbReference type="AlphaFoldDB" id="A0A450WI10"/>
<reference evidence="1" key="1">
    <citation type="submission" date="2019-02" db="EMBL/GenBank/DDBJ databases">
        <authorList>
            <person name="Gruber-Vodicka R. H."/>
            <person name="Seah K. B. B."/>
        </authorList>
    </citation>
    <scope>NUCLEOTIDE SEQUENCE</scope>
    <source>
        <strain evidence="1">BECK_BY7</strain>
    </source>
</reference>
<gene>
    <name evidence="1" type="ORF">BECKLFY1418C_GA0070996_102513</name>
</gene>
<proteinExistence type="predicted"/>
<name>A0A450WI10_9GAMM</name>
<protein>
    <recommendedName>
        <fullName evidence="2">Gp5/Type VI secretion system Vgr protein OB-fold domain-containing protein</fullName>
    </recommendedName>
</protein>
<evidence type="ECO:0000313" key="1">
    <source>
        <dbReference type="EMBL" id="VFK16662.1"/>
    </source>
</evidence>
<sequence>MDQAIRDLVRRTFPELTAGYHLPRFGRVIGLTESQKEGDIADDFRPHYAVDVEILTEQGEPDPAFPPFHDVPLPVPMAGNEQGMYGKPEIGTWVEIAFAYGSPNRPFIRCVLPHSLSLPALDQYAQRWQHSTGIYQLATTKGNWQRVTHQDIVDLAARIERIADISEETFGESKRSVERNDTEEVKGTKHIEAMGALLLLSGGKLGMTAIDGIDLATSADLTESIGRIRDSIATERQRIKVKDGGKLWVGSQSENALRILSELLQLVIDITNVIATHTHPNVGVTNQSGTFSSQAGAVGGVRERLDRIIE</sequence>